<protein>
    <submittedName>
        <fullName evidence="2">Unnamed protein product</fullName>
    </submittedName>
</protein>
<feature type="compositionally biased region" description="Pro residues" evidence="1">
    <location>
        <begin position="393"/>
        <end position="404"/>
    </location>
</feature>
<keyword evidence="3" id="KW-1185">Reference proteome</keyword>
<evidence type="ECO:0000313" key="3">
    <source>
        <dbReference type="Proteomes" id="UP001165121"/>
    </source>
</evidence>
<dbReference type="Proteomes" id="UP001165121">
    <property type="component" value="Unassembled WGS sequence"/>
</dbReference>
<evidence type="ECO:0000313" key="2">
    <source>
        <dbReference type="EMBL" id="GMF41612.1"/>
    </source>
</evidence>
<dbReference type="AlphaFoldDB" id="A0A9W6XMQ3"/>
<reference evidence="2" key="1">
    <citation type="submission" date="2023-04" db="EMBL/GenBank/DDBJ databases">
        <title>Phytophthora fragariaefolia NBRC 109709.</title>
        <authorList>
            <person name="Ichikawa N."/>
            <person name="Sato H."/>
            <person name="Tonouchi N."/>
        </authorList>
    </citation>
    <scope>NUCLEOTIDE SEQUENCE</scope>
    <source>
        <strain evidence="2">NBRC 109709</strain>
    </source>
</reference>
<name>A0A9W6XMQ3_9STRA</name>
<feature type="compositionally biased region" description="Pro residues" evidence="1">
    <location>
        <begin position="342"/>
        <end position="353"/>
    </location>
</feature>
<gene>
    <name evidence="2" type="ORF">Pfra01_001327300</name>
</gene>
<sequence length="521" mass="55063">MLSRTRDFGSHSRWNFVGPDRQSSFSATAWGERRSPNDYYYKWVPSGYRPAGTRLPFAVGCPSKMTRDSDLGRPRQRRERSLRLGDAEDGVQAADVVLLKDVVGEESCPRMDGIPRCPDERTRASGGRCAKTLVSCIGLWRGFPGWVPSNTSVLTQKEDLVSEVTMESIGENDEHFDDAHALGEAFPPDGGEGGGQGDQAADNPPPGPGQRQYWDQTGGEYIAVRPSPGVGWPPAMQPPVLSQVMGSTGPLVGYGDGAPAPTPTHSQYGAMVPPAPTTTMATITPPSTRIRTAIPSYQSYPFCGGGTTPPSYPSLYSTQIPVTALAPPSQYTLSTSPAQYAPTPPAATIPVPAPNARAPTGSQPLMAGAPPPPEGSPPTGGGGLPAQGLAPVPGVPTPGGPPLPNHAGYGPPQAPLPYGYGNTYGPALGQRPFGMPSTIKNAIRMIKPFYSDSASVDKARTFWNAFVRATEGLDDALRLSASLSASRARLVNNGECIRKSTHSRFCEPGSITSLFVRPLSR</sequence>
<feature type="region of interest" description="Disordered" evidence="1">
    <location>
        <begin position="335"/>
        <end position="411"/>
    </location>
</feature>
<evidence type="ECO:0000256" key="1">
    <source>
        <dbReference type="SAM" id="MobiDB-lite"/>
    </source>
</evidence>
<accession>A0A9W6XMQ3</accession>
<organism evidence="2 3">
    <name type="scientific">Phytophthora fragariaefolia</name>
    <dbReference type="NCBI Taxonomy" id="1490495"/>
    <lineage>
        <taxon>Eukaryota</taxon>
        <taxon>Sar</taxon>
        <taxon>Stramenopiles</taxon>
        <taxon>Oomycota</taxon>
        <taxon>Peronosporomycetes</taxon>
        <taxon>Peronosporales</taxon>
        <taxon>Peronosporaceae</taxon>
        <taxon>Phytophthora</taxon>
    </lineage>
</organism>
<feature type="region of interest" description="Disordered" evidence="1">
    <location>
        <begin position="180"/>
        <end position="214"/>
    </location>
</feature>
<proteinExistence type="predicted"/>
<comment type="caution">
    <text evidence="2">The sequence shown here is derived from an EMBL/GenBank/DDBJ whole genome shotgun (WGS) entry which is preliminary data.</text>
</comment>
<dbReference type="EMBL" id="BSXT01001355">
    <property type="protein sequence ID" value="GMF41612.1"/>
    <property type="molecule type" value="Genomic_DNA"/>
</dbReference>